<sequence>MATARSVAIIGGGIGGLTLANSLSQIGMSVSLYERAPCFIPTSGAAFGLQPNGQISLESIGFQDQVKKIIQPFLKWQIIGDNGELLAASDRLSEYGQRFGYFLGGAIRSELVDILKEPIEKSDNLHYSHNLINIKQDANGVTLLFENEDQQKSVHADMVIGADGIRSTVVKQIFTETAAPVHSKENIFYGIIDNIDQQTSINPLVTAKNTMTQYFGFGEFITYRAGHKGQLMWAVTYPSMAPPSTSEDFEWTEINNQRDLNQCLKRFPQSHPFHQCAAATDKTRLLHFGLFYRQPRNDGWHPATDKTRLLHFGLFYRQPRNDGWHRNRICLLGDSCHATLPYVGQGANMAIEDAISLAQCLEKYKFQMEPAFQEYHKKRFNRTKRVVNMARYMGLFLHSENPLVHSIRQRLVPWLMQSNMMIRMAEKELYENCPVPMEQRKPIDK</sequence>
<evidence type="ECO:0000256" key="1">
    <source>
        <dbReference type="ARBA" id="ARBA00023002"/>
    </source>
</evidence>
<dbReference type="AlphaFoldDB" id="A0A817LRW7"/>
<comment type="caution">
    <text evidence="4">The sequence shown here is derived from an EMBL/GenBank/DDBJ whole genome shotgun (WGS) entry which is preliminary data.</text>
</comment>
<dbReference type="InterPro" id="IPR036188">
    <property type="entry name" value="FAD/NAD-bd_sf"/>
</dbReference>
<keyword evidence="1" id="KW-0560">Oxidoreductase</keyword>
<dbReference type="PANTHER" id="PTHR13789:SF309">
    <property type="entry name" value="PUTATIVE (AFU_ORTHOLOGUE AFUA_6G14510)-RELATED"/>
    <property type="match status" value="1"/>
</dbReference>
<dbReference type="SUPFAM" id="SSF51905">
    <property type="entry name" value="FAD/NAD(P)-binding domain"/>
    <property type="match status" value="1"/>
</dbReference>
<dbReference type="Proteomes" id="UP000663825">
    <property type="component" value="Unassembled WGS sequence"/>
</dbReference>
<dbReference type="Pfam" id="PF01494">
    <property type="entry name" value="FAD_binding_3"/>
    <property type="match status" value="2"/>
</dbReference>
<evidence type="ECO:0000313" key="4">
    <source>
        <dbReference type="EMBL" id="CAF3046801.1"/>
    </source>
</evidence>
<dbReference type="OrthoDB" id="417877at2759"/>
<dbReference type="InterPro" id="IPR050493">
    <property type="entry name" value="FAD-dep_Monooxygenase_BioMet"/>
</dbReference>
<proteinExistence type="predicted"/>
<evidence type="ECO:0000313" key="5">
    <source>
        <dbReference type="Proteomes" id="UP000663825"/>
    </source>
</evidence>
<protein>
    <recommendedName>
        <fullName evidence="3">FAD-binding domain-containing protein</fullName>
    </recommendedName>
</protein>
<keyword evidence="2" id="KW-0503">Monooxygenase</keyword>
<dbReference type="EMBL" id="CAJNXB010000372">
    <property type="protein sequence ID" value="CAF3046801.1"/>
    <property type="molecule type" value="Genomic_DNA"/>
</dbReference>
<feature type="domain" description="FAD-binding" evidence="3">
    <location>
        <begin position="321"/>
        <end position="388"/>
    </location>
</feature>
<name>A0A817LRW7_9BILA</name>
<dbReference type="InterPro" id="IPR002938">
    <property type="entry name" value="FAD-bd"/>
</dbReference>
<reference evidence="4" key="1">
    <citation type="submission" date="2021-02" db="EMBL/GenBank/DDBJ databases">
        <authorList>
            <person name="Nowell W R."/>
        </authorList>
    </citation>
    <scope>NUCLEOTIDE SEQUENCE</scope>
</reference>
<feature type="domain" description="FAD-binding" evidence="3">
    <location>
        <begin position="6"/>
        <end position="264"/>
    </location>
</feature>
<dbReference type="PANTHER" id="PTHR13789">
    <property type="entry name" value="MONOOXYGENASE"/>
    <property type="match status" value="1"/>
</dbReference>
<dbReference type="Gene3D" id="3.50.50.60">
    <property type="entry name" value="FAD/NAD(P)-binding domain"/>
    <property type="match status" value="1"/>
</dbReference>
<dbReference type="PRINTS" id="PR00420">
    <property type="entry name" value="RNGMNOXGNASE"/>
</dbReference>
<organism evidence="4 5">
    <name type="scientific">Rotaria socialis</name>
    <dbReference type="NCBI Taxonomy" id="392032"/>
    <lineage>
        <taxon>Eukaryota</taxon>
        <taxon>Metazoa</taxon>
        <taxon>Spiralia</taxon>
        <taxon>Gnathifera</taxon>
        <taxon>Rotifera</taxon>
        <taxon>Eurotatoria</taxon>
        <taxon>Bdelloidea</taxon>
        <taxon>Philodinida</taxon>
        <taxon>Philodinidae</taxon>
        <taxon>Rotaria</taxon>
    </lineage>
</organism>
<gene>
    <name evidence="4" type="ORF">TIS948_LOCUS3807</name>
</gene>
<accession>A0A817LRW7</accession>
<dbReference type="GO" id="GO:0071949">
    <property type="term" value="F:FAD binding"/>
    <property type="evidence" value="ECO:0007669"/>
    <property type="project" value="InterPro"/>
</dbReference>
<dbReference type="GO" id="GO:0004497">
    <property type="term" value="F:monooxygenase activity"/>
    <property type="evidence" value="ECO:0007669"/>
    <property type="project" value="UniProtKB-KW"/>
</dbReference>
<evidence type="ECO:0000256" key="2">
    <source>
        <dbReference type="ARBA" id="ARBA00023033"/>
    </source>
</evidence>
<evidence type="ECO:0000259" key="3">
    <source>
        <dbReference type="Pfam" id="PF01494"/>
    </source>
</evidence>